<proteinExistence type="predicted"/>
<keyword evidence="2" id="KW-1185">Reference proteome</keyword>
<dbReference type="RefSeq" id="WP_344385820.1">
    <property type="nucleotide sequence ID" value="NZ_BAAATA010000046.1"/>
</dbReference>
<accession>A0ABN3MU14</accession>
<gene>
    <name evidence="1" type="ORF">GCM10010406_51700</name>
</gene>
<reference evidence="1 2" key="1">
    <citation type="journal article" date="2019" name="Int. J. Syst. Evol. Microbiol.">
        <title>The Global Catalogue of Microorganisms (GCM) 10K type strain sequencing project: providing services to taxonomists for standard genome sequencing and annotation.</title>
        <authorList>
            <consortium name="The Broad Institute Genomics Platform"/>
            <consortium name="The Broad Institute Genome Sequencing Center for Infectious Disease"/>
            <person name="Wu L."/>
            <person name="Ma J."/>
        </authorList>
    </citation>
    <scope>NUCLEOTIDE SEQUENCE [LARGE SCALE GENOMIC DNA]</scope>
    <source>
        <strain evidence="1 2">JCM 6307</strain>
    </source>
</reference>
<protein>
    <submittedName>
        <fullName evidence="1">Uncharacterized protein</fullName>
    </submittedName>
</protein>
<dbReference type="Proteomes" id="UP001501358">
    <property type="component" value="Unassembled WGS sequence"/>
</dbReference>
<organism evidence="1 2">
    <name type="scientific">Streptomyces thermolineatus</name>
    <dbReference type="NCBI Taxonomy" id="44033"/>
    <lineage>
        <taxon>Bacteria</taxon>
        <taxon>Bacillati</taxon>
        <taxon>Actinomycetota</taxon>
        <taxon>Actinomycetes</taxon>
        <taxon>Kitasatosporales</taxon>
        <taxon>Streptomycetaceae</taxon>
        <taxon>Streptomyces</taxon>
    </lineage>
</organism>
<comment type="caution">
    <text evidence="1">The sequence shown here is derived from an EMBL/GenBank/DDBJ whole genome shotgun (WGS) entry which is preliminary data.</text>
</comment>
<dbReference type="EMBL" id="BAAATA010000046">
    <property type="protein sequence ID" value="GAA2508892.1"/>
    <property type="molecule type" value="Genomic_DNA"/>
</dbReference>
<sequence length="222" mass="23788">MNILGALRMGGTRLKPVGADVRRLAAQALPPGENALDSHGVVPGCHMPVPPKKHRPAVFQGRNSPGDWLVRVGLPGAALLSGVSLNPADAPGRLYEAWQDRERQKGKPFFGGWGSTAGTMAAALAPVASTGVACVLLLTELRLHVVYVEQARFSGEPGEAVHGLSLERAQVTWLRDRRDVRAGEFEFGFADGSWTTVHFPGAGWGTLVESFPVRLKHTQPHP</sequence>
<name>A0ABN3MU14_9ACTN</name>
<evidence type="ECO:0000313" key="1">
    <source>
        <dbReference type="EMBL" id="GAA2508892.1"/>
    </source>
</evidence>
<evidence type="ECO:0000313" key="2">
    <source>
        <dbReference type="Proteomes" id="UP001501358"/>
    </source>
</evidence>